<dbReference type="InterPro" id="IPR044822">
    <property type="entry name" value="Myb_DNA-bind_4"/>
</dbReference>
<dbReference type="InParanoid" id="E9HDR0"/>
<keyword evidence="4" id="KW-1185">Reference proteome</keyword>
<dbReference type="EMBL" id="GL732625">
    <property type="protein sequence ID" value="EFX70128.1"/>
    <property type="molecule type" value="Genomic_DNA"/>
</dbReference>
<organism evidence="3 4">
    <name type="scientific">Daphnia pulex</name>
    <name type="common">Water flea</name>
    <dbReference type="NCBI Taxonomy" id="6669"/>
    <lineage>
        <taxon>Eukaryota</taxon>
        <taxon>Metazoa</taxon>
        <taxon>Ecdysozoa</taxon>
        <taxon>Arthropoda</taxon>
        <taxon>Crustacea</taxon>
        <taxon>Branchiopoda</taxon>
        <taxon>Diplostraca</taxon>
        <taxon>Cladocera</taxon>
        <taxon>Anomopoda</taxon>
        <taxon>Daphniidae</taxon>
        <taxon>Daphnia</taxon>
    </lineage>
</organism>
<proteinExistence type="predicted"/>
<reference evidence="3 4" key="1">
    <citation type="journal article" date="2011" name="Science">
        <title>The ecoresponsive genome of Daphnia pulex.</title>
        <authorList>
            <person name="Colbourne J.K."/>
            <person name="Pfrender M.E."/>
            <person name="Gilbert D."/>
            <person name="Thomas W.K."/>
            <person name="Tucker A."/>
            <person name="Oakley T.H."/>
            <person name="Tokishita S."/>
            <person name="Aerts A."/>
            <person name="Arnold G.J."/>
            <person name="Basu M.K."/>
            <person name="Bauer D.J."/>
            <person name="Caceres C.E."/>
            <person name="Carmel L."/>
            <person name="Casola C."/>
            <person name="Choi J.H."/>
            <person name="Detter J.C."/>
            <person name="Dong Q."/>
            <person name="Dusheyko S."/>
            <person name="Eads B.D."/>
            <person name="Frohlich T."/>
            <person name="Geiler-Samerotte K.A."/>
            <person name="Gerlach D."/>
            <person name="Hatcher P."/>
            <person name="Jogdeo S."/>
            <person name="Krijgsveld J."/>
            <person name="Kriventseva E.V."/>
            <person name="Kultz D."/>
            <person name="Laforsch C."/>
            <person name="Lindquist E."/>
            <person name="Lopez J."/>
            <person name="Manak J.R."/>
            <person name="Muller J."/>
            <person name="Pangilinan J."/>
            <person name="Patwardhan R.P."/>
            <person name="Pitluck S."/>
            <person name="Pritham E.J."/>
            <person name="Rechtsteiner A."/>
            <person name="Rho M."/>
            <person name="Rogozin I.B."/>
            <person name="Sakarya O."/>
            <person name="Salamov A."/>
            <person name="Schaack S."/>
            <person name="Shapiro H."/>
            <person name="Shiga Y."/>
            <person name="Skalitzky C."/>
            <person name="Smith Z."/>
            <person name="Souvorov A."/>
            <person name="Sung W."/>
            <person name="Tang Z."/>
            <person name="Tsuchiya D."/>
            <person name="Tu H."/>
            <person name="Vos H."/>
            <person name="Wang M."/>
            <person name="Wolf Y.I."/>
            <person name="Yamagata H."/>
            <person name="Yamada T."/>
            <person name="Ye Y."/>
            <person name="Shaw J.R."/>
            <person name="Andrews J."/>
            <person name="Crease T.J."/>
            <person name="Tang H."/>
            <person name="Lucas S.M."/>
            <person name="Robertson H.M."/>
            <person name="Bork P."/>
            <person name="Koonin E.V."/>
            <person name="Zdobnov E.M."/>
            <person name="Grigoriev I.V."/>
            <person name="Lynch M."/>
            <person name="Boore J.L."/>
        </authorList>
    </citation>
    <scope>NUCLEOTIDE SEQUENCE [LARGE SCALE GENOMIC DNA]</scope>
</reference>
<evidence type="ECO:0000313" key="3">
    <source>
        <dbReference type="EMBL" id="EFX70128.1"/>
    </source>
</evidence>
<dbReference type="PANTHER" id="PTHR47595:SF1">
    <property type="entry name" value="MYB_SANT-LIKE DNA-BINDING DOMAIN-CONTAINING PROTEIN"/>
    <property type="match status" value="1"/>
</dbReference>
<dbReference type="Gene3D" id="1.10.10.60">
    <property type="entry name" value="Homeodomain-like"/>
    <property type="match status" value="1"/>
</dbReference>
<protein>
    <recommendedName>
        <fullName evidence="2">Myb/SANT-like DNA-binding domain-containing protein</fullName>
    </recommendedName>
</protein>
<feature type="compositionally biased region" description="Basic and acidic residues" evidence="1">
    <location>
        <begin position="45"/>
        <end position="56"/>
    </location>
</feature>
<dbReference type="PhylomeDB" id="E9HDR0"/>
<evidence type="ECO:0000259" key="2">
    <source>
        <dbReference type="Pfam" id="PF13837"/>
    </source>
</evidence>
<dbReference type="eggNOG" id="KOG1721">
    <property type="taxonomic scope" value="Eukaryota"/>
</dbReference>
<evidence type="ECO:0000313" key="4">
    <source>
        <dbReference type="Proteomes" id="UP000000305"/>
    </source>
</evidence>
<dbReference type="HOGENOM" id="CLU_734170_0_0_1"/>
<dbReference type="Proteomes" id="UP000000305">
    <property type="component" value="Unassembled WGS sequence"/>
</dbReference>
<feature type="domain" description="Myb/SANT-like DNA-binding" evidence="2">
    <location>
        <begin position="190"/>
        <end position="277"/>
    </location>
</feature>
<dbReference type="OrthoDB" id="8189860at2759"/>
<name>E9HDR0_DAPPU</name>
<feature type="compositionally biased region" description="Polar residues" evidence="1">
    <location>
        <begin position="136"/>
        <end position="149"/>
    </location>
</feature>
<dbReference type="KEGG" id="dpx:DAPPUDRAFT_328456"/>
<accession>E9HDR0</accession>
<feature type="region of interest" description="Disordered" evidence="1">
    <location>
        <begin position="130"/>
        <end position="151"/>
    </location>
</feature>
<dbReference type="Pfam" id="PF13837">
    <property type="entry name" value="Myb_DNA-bind_4"/>
    <property type="match status" value="1"/>
</dbReference>
<feature type="region of interest" description="Disordered" evidence="1">
    <location>
        <begin position="45"/>
        <end position="72"/>
    </location>
</feature>
<gene>
    <name evidence="3" type="ORF">DAPPUDRAFT_328456</name>
</gene>
<sequence length="383" mass="43145">MSETEILAIAIDGVIRKFRLTSSQKERLLKDKEFARQLVEKFKKSPEISPCDKDHPGSPIKDTTGPSTSVSLPDIAATTRKTTATIADRSGNVAGRGRSRAGVNAVIRRGETEVPRWMCQLKWGGIRINGGRGRGKSNSPTTTFPSNNQDEVEETDWLAWPGEDPAQYANNEKNAESSEGDVDGKGLYWFTDARTNLLLATYKPLEKKFAGHRQPIQLWEKIAGTLQEKGAKGVTARMCRDKFKNLKARYKQIQSRQKSTGAAGKTKWPFWNAMDDLLRKDVAVNPDNIIEAGVAGYRAIKRRWDHDDEEDVEETRNPKRKRVATSDIIKILADNEAEREKSNTTFLEIMVDLRQQGQQKKQFTRKTSGSSRILITFILMYGK</sequence>
<evidence type="ECO:0000256" key="1">
    <source>
        <dbReference type="SAM" id="MobiDB-lite"/>
    </source>
</evidence>
<dbReference type="PANTHER" id="PTHR47595">
    <property type="entry name" value="HEAT SHOCK 70 KDA PROTEIN 14"/>
    <property type="match status" value="1"/>
</dbReference>
<dbReference type="AlphaFoldDB" id="E9HDR0"/>